<feature type="domain" description="HTH cro/C1-type" evidence="1">
    <location>
        <begin position="8"/>
        <end position="62"/>
    </location>
</feature>
<evidence type="ECO:0000313" key="2">
    <source>
        <dbReference type="EMBL" id="RXJ02563.1"/>
    </source>
</evidence>
<dbReference type="AlphaFoldDB" id="A0A4Q0VWE8"/>
<organism evidence="2 3">
    <name type="scientific">Anaerobacillus alkaliphilus</name>
    <dbReference type="NCBI Taxonomy" id="1548597"/>
    <lineage>
        <taxon>Bacteria</taxon>
        <taxon>Bacillati</taxon>
        <taxon>Bacillota</taxon>
        <taxon>Bacilli</taxon>
        <taxon>Bacillales</taxon>
        <taxon>Bacillaceae</taxon>
        <taxon>Anaerobacillus</taxon>
    </lineage>
</organism>
<dbReference type="GO" id="GO:0003677">
    <property type="term" value="F:DNA binding"/>
    <property type="evidence" value="ECO:0007669"/>
    <property type="project" value="InterPro"/>
</dbReference>
<dbReference type="InterPro" id="IPR001387">
    <property type="entry name" value="Cro/C1-type_HTH"/>
</dbReference>
<dbReference type="SUPFAM" id="SSF47413">
    <property type="entry name" value="lambda repressor-like DNA-binding domains"/>
    <property type="match status" value="1"/>
</dbReference>
<dbReference type="Gene3D" id="1.25.40.10">
    <property type="entry name" value="Tetratricopeptide repeat domain"/>
    <property type="match status" value="1"/>
</dbReference>
<proteinExistence type="predicted"/>
<dbReference type="PANTHER" id="PTHR37038:SF14">
    <property type="entry name" value="TRANSCRIPTIONAL ACTIVATOR"/>
    <property type="match status" value="1"/>
</dbReference>
<dbReference type="InterPro" id="IPR053163">
    <property type="entry name" value="HTH-type_regulator_Rgg"/>
</dbReference>
<dbReference type="InterPro" id="IPR041315">
    <property type="entry name" value="PlcR_TPR"/>
</dbReference>
<sequence length="296" mass="34927">MNDIGKKVKDLRKYWKMTQEELSEGICSQAMISTIEKNENVYISAQLLYEISERLGVTIDYFFQDDTKTPTYNYVQETCNQINELIRKRCYSEAYDIVKIEKNNPQFTNVKHLKQYILWREAICVNYLKNDKETAEKLYDQALSLSKTSAKNYSVREIEILISKAILFNEQGRYVEADELYSKIIEYAKKSPALTNNVIFINIYYNAARNASLMKAFKKAYTLCEQGILTCNKDQSLFMLGYLYYLKGQVKFKLDGKFSEEMLRLYREALWVFEKNGDEKSFKYVSRKIKKVSYKI</sequence>
<reference evidence="2 3" key="1">
    <citation type="journal article" date="2019" name="Int. J. Syst. Evol. Microbiol.">
        <title>Anaerobacillus alkaliphilus sp. nov., a novel alkaliphilic and moderately halophilic bacterium.</title>
        <authorList>
            <person name="Borsodi A.K."/>
            <person name="Aszalos J.M."/>
            <person name="Bihari P."/>
            <person name="Nagy I."/>
            <person name="Schumann P."/>
            <person name="Sproer C."/>
            <person name="Kovacs A.L."/>
            <person name="Boka K."/>
            <person name="Dobosy P."/>
            <person name="Ovari M."/>
            <person name="Szili-Kovacs T."/>
            <person name="Toth E."/>
        </authorList>
    </citation>
    <scope>NUCLEOTIDE SEQUENCE [LARGE SCALE GENOMIC DNA]</scope>
    <source>
        <strain evidence="2 3">B16-10</strain>
    </source>
</reference>
<evidence type="ECO:0000313" key="3">
    <source>
        <dbReference type="Proteomes" id="UP000290649"/>
    </source>
</evidence>
<dbReference type="EMBL" id="QOUX01000023">
    <property type="protein sequence ID" value="RXJ02563.1"/>
    <property type="molecule type" value="Genomic_DNA"/>
</dbReference>
<name>A0A4Q0VWE8_9BACI</name>
<dbReference type="InterPro" id="IPR010982">
    <property type="entry name" value="Lambda_DNA-bd_dom_sf"/>
</dbReference>
<dbReference type="SUPFAM" id="SSF48452">
    <property type="entry name" value="TPR-like"/>
    <property type="match status" value="1"/>
</dbReference>
<evidence type="ECO:0000259" key="1">
    <source>
        <dbReference type="PROSITE" id="PS50943"/>
    </source>
</evidence>
<accession>A0A4Q0VWE8</accession>
<dbReference type="Proteomes" id="UP000290649">
    <property type="component" value="Unassembled WGS sequence"/>
</dbReference>
<dbReference type="SMART" id="SM00530">
    <property type="entry name" value="HTH_XRE"/>
    <property type="match status" value="1"/>
</dbReference>
<dbReference type="Pfam" id="PF01381">
    <property type="entry name" value="HTH_3"/>
    <property type="match status" value="1"/>
</dbReference>
<dbReference type="CDD" id="cd00093">
    <property type="entry name" value="HTH_XRE"/>
    <property type="match status" value="1"/>
</dbReference>
<dbReference type="Pfam" id="PF18768">
    <property type="entry name" value="RNPP_C"/>
    <property type="match status" value="1"/>
</dbReference>
<gene>
    <name evidence="2" type="ORF">DS745_06215</name>
</gene>
<dbReference type="InterPro" id="IPR011990">
    <property type="entry name" value="TPR-like_helical_dom_sf"/>
</dbReference>
<dbReference type="RefSeq" id="WP_129077408.1">
    <property type="nucleotide sequence ID" value="NZ_QOUX01000023.1"/>
</dbReference>
<dbReference type="PANTHER" id="PTHR37038">
    <property type="entry name" value="TRANSCRIPTIONAL REGULATOR-RELATED"/>
    <property type="match status" value="1"/>
</dbReference>
<dbReference type="SMART" id="SM00028">
    <property type="entry name" value="TPR"/>
    <property type="match status" value="3"/>
</dbReference>
<protein>
    <submittedName>
        <fullName evidence="2">Helix-turn-helix domain-containing protein</fullName>
    </submittedName>
</protein>
<comment type="caution">
    <text evidence="2">The sequence shown here is derived from an EMBL/GenBank/DDBJ whole genome shotgun (WGS) entry which is preliminary data.</text>
</comment>
<dbReference type="InterPro" id="IPR019734">
    <property type="entry name" value="TPR_rpt"/>
</dbReference>
<dbReference type="PROSITE" id="PS50943">
    <property type="entry name" value="HTH_CROC1"/>
    <property type="match status" value="1"/>
</dbReference>
<keyword evidence="3" id="KW-1185">Reference proteome</keyword>
<dbReference type="OrthoDB" id="1150409at2"/>